<dbReference type="PANTHER" id="PTHR43537:SF5">
    <property type="entry name" value="UXU OPERON TRANSCRIPTIONAL REGULATOR"/>
    <property type="match status" value="1"/>
</dbReference>
<keyword evidence="2" id="KW-0238">DNA-binding</keyword>
<dbReference type="SUPFAM" id="SSF46785">
    <property type="entry name" value="Winged helix' DNA-binding domain"/>
    <property type="match status" value="1"/>
</dbReference>
<evidence type="ECO:0000256" key="4">
    <source>
        <dbReference type="SAM" id="MobiDB-lite"/>
    </source>
</evidence>
<evidence type="ECO:0000313" key="6">
    <source>
        <dbReference type="EMBL" id="NEE04368.1"/>
    </source>
</evidence>
<dbReference type="InterPro" id="IPR011711">
    <property type="entry name" value="GntR_C"/>
</dbReference>
<sequence length="278" mass="30082">MSSASGQSASGQRPLTAVERACAAMVQMLDLGEFQPGERLPSADAIAKLLGVSRPIALQTLRVLEGWGRVHVRRGSGAWVAPLSVSNADVRRARVWRDRAEILQMSAMREMLEVGVAHRLATVGLAEEGAAKARWLIEQMLLERTREACRPLDKEFHDLLARSVDLPIVADTLRTARARTAEAFEFVEWPENRVQASQVEHRRLLDAIVARDPEEASRAAREHVGVAGRLLEELLGGDGTGVLRSSLPHQATDPDGAVLLDPASATADGATRGPSSES</sequence>
<evidence type="ECO:0000256" key="1">
    <source>
        <dbReference type="ARBA" id="ARBA00023015"/>
    </source>
</evidence>
<dbReference type="GO" id="GO:0003700">
    <property type="term" value="F:DNA-binding transcription factor activity"/>
    <property type="evidence" value="ECO:0007669"/>
    <property type="project" value="InterPro"/>
</dbReference>
<dbReference type="PANTHER" id="PTHR43537">
    <property type="entry name" value="TRANSCRIPTIONAL REGULATOR, GNTR FAMILY"/>
    <property type="match status" value="1"/>
</dbReference>
<gene>
    <name evidence="6" type="ORF">G1H10_29775</name>
</gene>
<evidence type="ECO:0000256" key="3">
    <source>
        <dbReference type="ARBA" id="ARBA00023163"/>
    </source>
</evidence>
<name>A0A6L9SI68_9ACTN</name>
<evidence type="ECO:0000259" key="5">
    <source>
        <dbReference type="PROSITE" id="PS50949"/>
    </source>
</evidence>
<dbReference type="InterPro" id="IPR008920">
    <property type="entry name" value="TF_FadR/GntR_C"/>
</dbReference>
<dbReference type="PROSITE" id="PS50949">
    <property type="entry name" value="HTH_GNTR"/>
    <property type="match status" value="1"/>
</dbReference>
<reference evidence="6 7" key="1">
    <citation type="submission" date="2020-02" db="EMBL/GenBank/DDBJ databases">
        <authorList>
            <person name="Li X.-J."/>
            <person name="Han X.-M."/>
        </authorList>
    </citation>
    <scope>NUCLEOTIDE SEQUENCE [LARGE SCALE GENOMIC DNA]</scope>
    <source>
        <strain evidence="6 7">CCTCC AB 2017055</strain>
    </source>
</reference>
<dbReference type="EMBL" id="JAAGOA010000033">
    <property type="protein sequence ID" value="NEE04368.1"/>
    <property type="molecule type" value="Genomic_DNA"/>
</dbReference>
<dbReference type="AlphaFoldDB" id="A0A6L9SI68"/>
<keyword evidence="3" id="KW-0804">Transcription</keyword>
<keyword evidence="1" id="KW-0805">Transcription regulation</keyword>
<dbReference type="Proteomes" id="UP000475214">
    <property type="component" value="Unassembled WGS sequence"/>
</dbReference>
<feature type="region of interest" description="Disordered" evidence="4">
    <location>
        <begin position="242"/>
        <end position="278"/>
    </location>
</feature>
<evidence type="ECO:0000256" key="2">
    <source>
        <dbReference type="ARBA" id="ARBA00023125"/>
    </source>
</evidence>
<dbReference type="SMART" id="SM00895">
    <property type="entry name" value="FCD"/>
    <property type="match status" value="1"/>
</dbReference>
<keyword evidence="7" id="KW-1185">Reference proteome</keyword>
<dbReference type="InterPro" id="IPR036390">
    <property type="entry name" value="WH_DNA-bd_sf"/>
</dbReference>
<dbReference type="Pfam" id="PF07729">
    <property type="entry name" value="FCD"/>
    <property type="match status" value="1"/>
</dbReference>
<dbReference type="Pfam" id="PF00392">
    <property type="entry name" value="GntR"/>
    <property type="match status" value="1"/>
</dbReference>
<dbReference type="Gene3D" id="1.10.10.10">
    <property type="entry name" value="Winged helix-like DNA-binding domain superfamily/Winged helix DNA-binding domain"/>
    <property type="match status" value="1"/>
</dbReference>
<dbReference type="InterPro" id="IPR036388">
    <property type="entry name" value="WH-like_DNA-bd_sf"/>
</dbReference>
<dbReference type="RefSeq" id="WP_163744838.1">
    <property type="nucleotide sequence ID" value="NZ_JAAGOA010000033.1"/>
</dbReference>
<evidence type="ECO:0000313" key="7">
    <source>
        <dbReference type="Proteomes" id="UP000475214"/>
    </source>
</evidence>
<dbReference type="InterPro" id="IPR000524">
    <property type="entry name" value="Tscrpt_reg_HTH_GntR"/>
</dbReference>
<organism evidence="6 7">
    <name type="scientific">Phytoactinopolyspora halotolerans</name>
    <dbReference type="NCBI Taxonomy" id="1981512"/>
    <lineage>
        <taxon>Bacteria</taxon>
        <taxon>Bacillati</taxon>
        <taxon>Actinomycetota</taxon>
        <taxon>Actinomycetes</taxon>
        <taxon>Jiangellales</taxon>
        <taxon>Jiangellaceae</taxon>
        <taxon>Phytoactinopolyspora</taxon>
    </lineage>
</organism>
<feature type="domain" description="HTH gntR-type" evidence="5">
    <location>
        <begin position="15"/>
        <end position="83"/>
    </location>
</feature>
<dbReference type="GO" id="GO:0003677">
    <property type="term" value="F:DNA binding"/>
    <property type="evidence" value="ECO:0007669"/>
    <property type="project" value="UniProtKB-KW"/>
</dbReference>
<dbReference type="SUPFAM" id="SSF48008">
    <property type="entry name" value="GntR ligand-binding domain-like"/>
    <property type="match status" value="1"/>
</dbReference>
<accession>A0A6L9SI68</accession>
<comment type="caution">
    <text evidence="6">The sequence shown here is derived from an EMBL/GenBank/DDBJ whole genome shotgun (WGS) entry which is preliminary data.</text>
</comment>
<dbReference type="Gene3D" id="1.20.120.530">
    <property type="entry name" value="GntR ligand-binding domain-like"/>
    <property type="match status" value="1"/>
</dbReference>
<dbReference type="SMART" id="SM00345">
    <property type="entry name" value="HTH_GNTR"/>
    <property type="match status" value="1"/>
</dbReference>
<proteinExistence type="predicted"/>
<protein>
    <submittedName>
        <fullName evidence="6">FadR family transcriptional regulator</fullName>
    </submittedName>
</protein>